<evidence type="ECO:0008006" key="5">
    <source>
        <dbReference type="Google" id="ProtNLM"/>
    </source>
</evidence>
<evidence type="ECO:0000256" key="2">
    <source>
        <dbReference type="SAM" id="SignalP"/>
    </source>
</evidence>
<sequence>MGRIAIWATAVLGLLPTALGIKGPIGPPLDPPPVGFPIRPGSCARKALGYLTCHDKHQSPAVAFCSSYLSQTATVFNTVTEVTIATSTATETYTSEATATSTSTSISGTTATETQTETSTSTSTFTVSTSYIPPTDTLFARFEPSAAASTSCLDLSTRALTRRPAAKISSVCSCLGVTAATTTTTETSTTGTTTTEATTTDTTTTETTTTTEVEVSVSITTTTTETTTTSGTVATETAVLDYCDITYNGGGVTEGNTVINAGKLSGRDCCVLCWYTENCVASAVGVGFCQLLVKVETLDGAPTSGVCPLGIEDYTYLEGPGTLYRGPCSPGLN</sequence>
<keyword evidence="4" id="KW-1185">Reference proteome</keyword>
<keyword evidence="2" id="KW-0732">Signal</keyword>
<feature type="chain" id="PRO_5042613555" description="Apple domain-containing protein" evidence="2">
    <location>
        <begin position="21"/>
        <end position="333"/>
    </location>
</feature>
<evidence type="ECO:0000313" key="3">
    <source>
        <dbReference type="EMBL" id="KAK3346458.1"/>
    </source>
</evidence>
<protein>
    <recommendedName>
        <fullName evidence="5">Apple domain-containing protein</fullName>
    </recommendedName>
</protein>
<proteinExistence type="predicted"/>
<gene>
    <name evidence="3" type="ORF">B0T25DRAFT_552052</name>
</gene>
<dbReference type="Proteomes" id="UP001275084">
    <property type="component" value="Unassembled WGS sequence"/>
</dbReference>
<dbReference type="AlphaFoldDB" id="A0AAJ0MAN1"/>
<feature type="region of interest" description="Disordered" evidence="1">
    <location>
        <begin position="91"/>
        <end position="121"/>
    </location>
</feature>
<reference evidence="3" key="1">
    <citation type="journal article" date="2023" name="Mol. Phylogenet. Evol.">
        <title>Genome-scale phylogeny and comparative genomics of the fungal order Sordariales.</title>
        <authorList>
            <person name="Hensen N."/>
            <person name="Bonometti L."/>
            <person name="Westerberg I."/>
            <person name="Brannstrom I.O."/>
            <person name="Guillou S."/>
            <person name="Cros-Aarteil S."/>
            <person name="Calhoun S."/>
            <person name="Haridas S."/>
            <person name="Kuo A."/>
            <person name="Mondo S."/>
            <person name="Pangilinan J."/>
            <person name="Riley R."/>
            <person name="LaButti K."/>
            <person name="Andreopoulos B."/>
            <person name="Lipzen A."/>
            <person name="Chen C."/>
            <person name="Yan M."/>
            <person name="Daum C."/>
            <person name="Ng V."/>
            <person name="Clum A."/>
            <person name="Steindorff A."/>
            <person name="Ohm R.A."/>
            <person name="Martin F."/>
            <person name="Silar P."/>
            <person name="Natvig D.O."/>
            <person name="Lalanne C."/>
            <person name="Gautier V."/>
            <person name="Ament-Velasquez S.L."/>
            <person name="Kruys A."/>
            <person name="Hutchinson M.I."/>
            <person name="Powell A.J."/>
            <person name="Barry K."/>
            <person name="Miller A.N."/>
            <person name="Grigoriev I.V."/>
            <person name="Debuchy R."/>
            <person name="Gladieux P."/>
            <person name="Hiltunen Thoren M."/>
            <person name="Johannesson H."/>
        </authorList>
    </citation>
    <scope>NUCLEOTIDE SEQUENCE</scope>
    <source>
        <strain evidence="3">CBS 955.72</strain>
    </source>
</reference>
<feature type="region of interest" description="Disordered" evidence="1">
    <location>
        <begin position="185"/>
        <end position="210"/>
    </location>
</feature>
<accession>A0AAJ0MAN1</accession>
<comment type="caution">
    <text evidence="3">The sequence shown here is derived from an EMBL/GenBank/DDBJ whole genome shotgun (WGS) entry which is preliminary data.</text>
</comment>
<name>A0AAJ0MAN1_9PEZI</name>
<evidence type="ECO:0000313" key="4">
    <source>
        <dbReference type="Proteomes" id="UP001275084"/>
    </source>
</evidence>
<feature type="signal peptide" evidence="2">
    <location>
        <begin position="1"/>
        <end position="20"/>
    </location>
</feature>
<evidence type="ECO:0000256" key="1">
    <source>
        <dbReference type="SAM" id="MobiDB-lite"/>
    </source>
</evidence>
<dbReference type="EMBL" id="JAUIQD010000006">
    <property type="protein sequence ID" value="KAK3346458.1"/>
    <property type="molecule type" value="Genomic_DNA"/>
</dbReference>
<organism evidence="3 4">
    <name type="scientific">Lasiosphaeria hispida</name>
    <dbReference type="NCBI Taxonomy" id="260671"/>
    <lineage>
        <taxon>Eukaryota</taxon>
        <taxon>Fungi</taxon>
        <taxon>Dikarya</taxon>
        <taxon>Ascomycota</taxon>
        <taxon>Pezizomycotina</taxon>
        <taxon>Sordariomycetes</taxon>
        <taxon>Sordariomycetidae</taxon>
        <taxon>Sordariales</taxon>
        <taxon>Lasiosphaeriaceae</taxon>
        <taxon>Lasiosphaeria</taxon>
    </lineage>
</organism>
<reference evidence="3" key="2">
    <citation type="submission" date="2023-06" db="EMBL/GenBank/DDBJ databases">
        <authorList>
            <consortium name="Lawrence Berkeley National Laboratory"/>
            <person name="Haridas S."/>
            <person name="Hensen N."/>
            <person name="Bonometti L."/>
            <person name="Westerberg I."/>
            <person name="Brannstrom I.O."/>
            <person name="Guillou S."/>
            <person name="Cros-Aarteil S."/>
            <person name="Calhoun S."/>
            <person name="Kuo A."/>
            <person name="Mondo S."/>
            <person name="Pangilinan J."/>
            <person name="Riley R."/>
            <person name="Labutti K."/>
            <person name="Andreopoulos B."/>
            <person name="Lipzen A."/>
            <person name="Chen C."/>
            <person name="Yanf M."/>
            <person name="Daum C."/>
            <person name="Ng V."/>
            <person name="Clum A."/>
            <person name="Steindorff A."/>
            <person name="Ohm R."/>
            <person name="Martin F."/>
            <person name="Silar P."/>
            <person name="Natvig D."/>
            <person name="Lalanne C."/>
            <person name="Gautier V."/>
            <person name="Ament-Velasquez S.L."/>
            <person name="Kruys A."/>
            <person name="Hutchinson M.I."/>
            <person name="Powell A.J."/>
            <person name="Barry K."/>
            <person name="Miller A.N."/>
            <person name="Grigoriev I.V."/>
            <person name="Debuchy R."/>
            <person name="Gladieux P."/>
            <person name="Thoren M.H."/>
            <person name="Johannesson H."/>
        </authorList>
    </citation>
    <scope>NUCLEOTIDE SEQUENCE</scope>
    <source>
        <strain evidence="3">CBS 955.72</strain>
    </source>
</reference>